<protein>
    <recommendedName>
        <fullName evidence="7">Zinc finger protein</fullName>
    </recommendedName>
</protein>
<evidence type="ECO:0000313" key="5">
    <source>
        <dbReference type="EMBL" id="KAJ8978058.1"/>
    </source>
</evidence>
<gene>
    <name evidence="5" type="ORF">NQ317_015865</name>
</gene>
<dbReference type="PROSITE" id="PS00028">
    <property type="entry name" value="ZINC_FINGER_C2H2_1"/>
    <property type="match status" value="1"/>
</dbReference>
<evidence type="ECO:0000259" key="4">
    <source>
        <dbReference type="PROSITE" id="PS51915"/>
    </source>
</evidence>
<feature type="binding site" evidence="2">
    <location>
        <position position="20"/>
    </location>
    <ligand>
        <name>Zn(2+)</name>
        <dbReference type="ChEBI" id="CHEBI:29105"/>
    </ligand>
</feature>
<keyword evidence="1" id="KW-0863">Zinc-finger</keyword>
<reference evidence="5" key="1">
    <citation type="journal article" date="2023" name="Insect Mol. Biol.">
        <title>Genome sequencing provides insights into the evolution of gene families encoding plant cell wall-degrading enzymes in longhorned beetles.</title>
        <authorList>
            <person name="Shin N.R."/>
            <person name="Okamura Y."/>
            <person name="Kirsch R."/>
            <person name="Pauchet Y."/>
        </authorList>
    </citation>
    <scope>NUCLEOTIDE SEQUENCE</scope>
    <source>
        <strain evidence="5">MMC_N1</strain>
    </source>
</reference>
<dbReference type="Gene3D" id="3.40.1800.20">
    <property type="match status" value="1"/>
</dbReference>
<feature type="binding site" evidence="2">
    <location>
        <position position="61"/>
    </location>
    <ligand>
        <name>Zn(2+)</name>
        <dbReference type="ChEBI" id="CHEBI:29105"/>
    </ligand>
</feature>
<feature type="binding site" evidence="2">
    <location>
        <position position="17"/>
    </location>
    <ligand>
        <name>Zn(2+)</name>
        <dbReference type="ChEBI" id="CHEBI:29105"/>
    </ligand>
</feature>
<name>A0ABQ9JJC3_9CUCU</name>
<feature type="binding site" evidence="2">
    <location>
        <position position="58"/>
    </location>
    <ligand>
        <name>Zn(2+)</name>
        <dbReference type="ChEBI" id="CHEBI:29105"/>
    </ligand>
</feature>
<dbReference type="SMART" id="SM00868">
    <property type="entry name" value="zf-AD"/>
    <property type="match status" value="1"/>
</dbReference>
<dbReference type="SMART" id="SM00355">
    <property type="entry name" value="ZnF_C2H2"/>
    <property type="match status" value="1"/>
</dbReference>
<keyword evidence="2" id="KW-0862">Zinc</keyword>
<accession>A0ABQ9JJC3</accession>
<dbReference type="InterPro" id="IPR013087">
    <property type="entry name" value="Znf_C2H2_type"/>
</dbReference>
<dbReference type="Pfam" id="PF07776">
    <property type="entry name" value="zf-AD"/>
    <property type="match status" value="1"/>
</dbReference>
<comment type="caution">
    <text evidence="5">The sequence shown here is derived from an EMBL/GenBank/DDBJ whole genome shotgun (WGS) entry which is preliminary data.</text>
</comment>
<feature type="domain" description="C2H2-type" evidence="3">
    <location>
        <begin position="175"/>
        <end position="202"/>
    </location>
</feature>
<evidence type="ECO:0000259" key="3">
    <source>
        <dbReference type="PROSITE" id="PS50157"/>
    </source>
</evidence>
<dbReference type="Proteomes" id="UP001162164">
    <property type="component" value="Unassembled WGS sequence"/>
</dbReference>
<feature type="domain" description="ZAD" evidence="4">
    <location>
        <begin position="15"/>
        <end position="85"/>
    </location>
</feature>
<proteinExistence type="predicted"/>
<evidence type="ECO:0000256" key="2">
    <source>
        <dbReference type="PROSITE-ProRule" id="PRU01263"/>
    </source>
</evidence>
<keyword evidence="6" id="KW-1185">Reference proteome</keyword>
<dbReference type="PROSITE" id="PS50157">
    <property type="entry name" value="ZINC_FINGER_C2H2_2"/>
    <property type="match status" value="1"/>
</dbReference>
<dbReference type="SUPFAM" id="SSF57716">
    <property type="entry name" value="Glucocorticoid receptor-like (DNA-binding domain)"/>
    <property type="match status" value="1"/>
</dbReference>
<dbReference type="InterPro" id="IPR012934">
    <property type="entry name" value="Znf_AD"/>
</dbReference>
<dbReference type="PROSITE" id="PS51915">
    <property type="entry name" value="ZAD"/>
    <property type="match status" value="1"/>
</dbReference>
<organism evidence="5 6">
    <name type="scientific">Molorchus minor</name>
    <dbReference type="NCBI Taxonomy" id="1323400"/>
    <lineage>
        <taxon>Eukaryota</taxon>
        <taxon>Metazoa</taxon>
        <taxon>Ecdysozoa</taxon>
        <taxon>Arthropoda</taxon>
        <taxon>Hexapoda</taxon>
        <taxon>Insecta</taxon>
        <taxon>Pterygota</taxon>
        <taxon>Neoptera</taxon>
        <taxon>Endopterygota</taxon>
        <taxon>Coleoptera</taxon>
        <taxon>Polyphaga</taxon>
        <taxon>Cucujiformia</taxon>
        <taxon>Chrysomeloidea</taxon>
        <taxon>Cerambycidae</taxon>
        <taxon>Lamiinae</taxon>
        <taxon>Monochamini</taxon>
        <taxon>Molorchus</taxon>
    </lineage>
</organism>
<keyword evidence="2" id="KW-0479">Metal-binding</keyword>
<dbReference type="Gene3D" id="3.30.160.60">
    <property type="entry name" value="Classic Zinc Finger"/>
    <property type="match status" value="1"/>
</dbReference>
<sequence>MDMSVYLTAPLQLDKICRACLTEKGDMRPLFGACLDEMLHSFAAIEVSEGDGFPNLMCVQCVLQCSRAYTFKQQCEKSDNILRQYLSPEFQQQLAQSIAEQQLAKSELHEQLQFSDHIDNVVIEEDISEFVTYNDEDQLDVKEGIYTLESPEQENVGTIVLQKVEEISQNGPLKYPCPKCDMSFALKVDLKIHLMTHPKDLDHHMKYHTGHKLLSCEYCGKQYVEN</sequence>
<evidence type="ECO:0008006" key="7">
    <source>
        <dbReference type="Google" id="ProtNLM"/>
    </source>
</evidence>
<dbReference type="EMBL" id="JAPWTJ010000478">
    <property type="protein sequence ID" value="KAJ8978058.1"/>
    <property type="molecule type" value="Genomic_DNA"/>
</dbReference>
<evidence type="ECO:0000313" key="6">
    <source>
        <dbReference type="Proteomes" id="UP001162164"/>
    </source>
</evidence>
<evidence type="ECO:0000256" key="1">
    <source>
        <dbReference type="PROSITE-ProRule" id="PRU00042"/>
    </source>
</evidence>